<dbReference type="SUPFAM" id="SSF160996">
    <property type="entry name" value="HI0933 insert domain-like"/>
    <property type="match status" value="1"/>
</dbReference>
<evidence type="ECO:0000256" key="1">
    <source>
        <dbReference type="ARBA" id="ARBA00001974"/>
    </source>
</evidence>
<dbReference type="PANTHER" id="PTHR42887">
    <property type="entry name" value="OS12G0638800 PROTEIN"/>
    <property type="match status" value="1"/>
</dbReference>
<dbReference type="PRINTS" id="PR00368">
    <property type="entry name" value="FADPNR"/>
</dbReference>
<comment type="cofactor">
    <cofactor evidence="1">
        <name>FAD</name>
        <dbReference type="ChEBI" id="CHEBI:57692"/>
    </cofactor>
</comment>
<dbReference type="RefSeq" id="WP_242939313.1">
    <property type="nucleotide sequence ID" value="NZ_FOQA01000001.1"/>
</dbReference>
<dbReference type="AlphaFoldDB" id="A0A1I3BD78"/>
<evidence type="ECO:0008006" key="8">
    <source>
        <dbReference type="Google" id="ProtNLM"/>
    </source>
</evidence>
<evidence type="ECO:0000259" key="5">
    <source>
        <dbReference type="Pfam" id="PF22780"/>
    </source>
</evidence>
<organism evidence="6 7">
    <name type="scientific">Tindallia magadiensis</name>
    <dbReference type="NCBI Taxonomy" id="69895"/>
    <lineage>
        <taxon>Bacteria</taxon>
        <taxon>Bacillati</taxon>
        <taxon>Bacillota</taxon>
        <taxon>Clostridia</taxon>
        <taxon>Peptostreptococcales</taxon>
        <taxon>Tindalliaceae</taxon>
        <taxon>Tindallia</taxon>
    </lineage>
</organism>
<evidence type="ECO:0000256" key="2">
    <source>
        <dbReference type="ARBA" id="ARBA00022630"/>
    </source>
</evidence>
<feature type="domain" description="RsdA/BaiN/AoA(So)-like insert" evidence="5">
    <location>
        <begin position="195"/>
        <end position="354"/>
    </location>
</feature>
<sequence>MHQRKRIIIIGAGASGMMAAIEAARCGADVMVIEKEKRAGKKLLATGNGRCNFSNINSSPPYYHGKNLMLAESVLKKVTLEEVLSIFSYLGIKHKVEEEGKIYPYSDQGSSVLDVLRYEMERLGVEIKTETKVVCIKKKENRFMVTLEGEEIKETIEANKVILATGGKAGSKFGADGSGYQLATQLGHRLIKPLPAIVQLKLKAPWLKALNGVKWQGAVSITQQEKILRREEGEILFTEYGISGPPALQLGRLASEKEEDCNINITLFPEWSRDELCAEVYMRMRSSQEKPADFSLVGLLHKKMIPVILKESGIIKTNCLVSEVTDIQLKQLINLLSNWIIPVKGTLSWQHAQVTAGGIDTTEIRTDTLESKLVKGLYLAGEVMDIDGDCGGYNLHWAWCTGIIAGRSSASA</sequence>
<dbReference type="NCBIfam" id="TIGR00275">
    <property type="entry name" value="aminoacetone oxidase family FAD-binding enzyme"/>
    <property type="match status" value="1"/>
</dbReference>
<evidence type="ECO:0000256" key="3">
    <source>
        <dbReference type="ARBA" id="ARBA00022827"/>
    </source>
</evidence>
<keyword evidence="3" id="KW-0274">FAD</keyword>
<reference evidence="7" key="1">
    <citation type="submission" date="2016-10" db="EMBL/GenBank/DDBJ databases">
        <authorList>
            <person name="Varghese N."/>
            <person name="Submissions S."/>
        </authorList>
    </citation>
    <scope>NUCLEOTIDE SEQUENCE [LARGE SCALE GENOMIC DNA]</scope>
    <source>
        <strain evidence="7">Z-7934</strain>
    </source>
</reference>
<dbReference type="Gene3D" id="3.50.50.60">
    <property type="entry name" value="FAD/NAD(P)-binding domain"/>
    <property type="match status" value="1"/>
</dbReference>
<evidence type="ECO:0000313" key="6">
    <source>
        <dbReference type="EMBL" id="SFH60265.1"/>
    </source>
</evidence>
<dbReference type="Proteomes" id="UP000199287">
    <property type="component" value="Unassembled WGS sequence"/>
</dbReference>
<dbReference type="InterPro" id="IPR055178">
    <property type="entry name" value="RsdA/BaiN/AoA(So)-like_dom"/>
</dbReference>
<feature type="domain" description="RsdA/BaiN/AoA(So)-like Rossmann fold-like" evidence="4">
    <location>
        <begin position="6"/>
        <end position="407"/>
    </location>
</feature>
<dbReference type="Pfam" id="PF03486">
    <property type="entry name" value="HI0933_like"/>
    <property type="match status" value="1"/>
</dbReference>
<dbReference type="InterPro" id="IPR057661">
    <property type="entry name" value="RsdA/BaiN/AoA(So)_Rossmann"/>
</dbReference>
<dbReference type="EMBL" id="FOQA01000001">
    <property type="protein sequence ID" value="SFH60265.1"/>
    <property type="molecule type" value="Genomic_DNA"/>
</dbReference>
<dbReference type="Gene3D" id="2.40.30.10">
    <property type="entry name" value="Translation factors"/>
    <property type="match status" value="1"/>
</dbReference>
<gene>
    <name evidence="6" type="ORF">SAMN05192551_101738</name>
</gene>
<dbReference type="PANTHER" id="PTHR42887:SF2">
    <property type="entry name" value="OS12G0638800 PROTEIN"/>
    <property type="match status" value="1"/>
</dbReference>
<dbReference type="Pfam" id="PF22780">
    <property type="entry name" value="HI0933_like_1st"/>
    <property type="match status" value="1"/>
</dbReference>
<name>A0A1I3BD78_9FIRM</name>
<keyword evidence="7" id="KW-1185">Reference proteome</keyword>
<dbReference type="SUPFAM" id="SSF51905">
    <property type="entry name" value="FAD/NAD(P)-binding domain"/>
    <property type="match status" value="1"/>
</dbReference>
<evidence type="ECO:0000313" key="7">
    <source>
        <dbReference type="Proteomes" id="UP000199287"/>
    </source>
</evidence>
<accession>A0A1I3BD78</accession>
<dbReference type="InterPro" id="IPR023166">
    <property type="entry name" value="BaiN-like_dom_sf"/>
</dbReference>
<dbReference type="InterPro" id="IPR004792">
    <property type="entry name" value="BaiN-like"/>
</dbReference>
<evidence type="ECO:0000259" key="4">
    <source>
        <dbReference type="Pfam" id="PF03486"/>
    </source>
</evidence>
<keyword evidence="2" id="KW-0285">Flavoprotein</keyword>
<dbReference type="InterPro" id="IPR036188">
    <property type="entry name" value="FAD/NAD-bd_sf"/>
</dbReference>
<dbReference type="PRINTS" id="PR00411">
    <property type="entry name" value="PNDRDTASEI"/>
</dbReference>
<dbReference type="Gene3D" id="1.10.8.260">
    <property type="entry name" value="HI0933 insert domain-like"/>
    <property type="match status" value="1"/>
</dbReference>
<protein>
    <recommendedName>
        <fullName evidence="8">Flavoprotein, HI0933 family</fullName>
    </recommendedName>
</protein>
<proteinExistence type="predicted"/>
<dbReference type="STRING" id="69895.SAMN05192551_101738"/>